<protein>
    <submittedName>
        <fullName evidence="3">Amidases related to nicotinamidase</fullName>
    </submittedName>
</protein>
<dbReference type="KEGG" id="rpm:RSPPHO_01180"/>
<gene>
    <name evidence="3" type="ORF">RSPPHO_01180</name>
</gene>
<sequence>MRRDRYNRLLPPCSPEGCPAMSACLLIIDPQCDFCDGPAAGALAVPGAWGDMERLARHLDAEGDRYEAIAVTLDSHGAYDIGHPSFWQDAEGHPPAPFTLVTREAVARGEWGPADPELTAWVVSYLERLEAAGRYTHMVWPEHCLVGTPGHQVHPEVARALLDWQRRQHRAVRWLIKGLNPRVEHYSAFGCEVEDPQDPEGTAAGRRAAQALAAYNEIAIAGEALSHCVKSTVEDLLAGLRAAQVAAPEARLRLLTSMMSPVPAVPGGPDFPAIGRAFLSHLQGKGAVLVA</sequence>
<dbReference type="STRING" id="1150469.RSPPHO_01180"/>
<dbReference type="HOGENOM" id="CLU_067099_0_0_5"/>
<keyword evidence="2" id="KW-0378">Hydrolase</keyword>
<reference evidence="3 4" key="1">
    <citation type="submission" date="2012-02" db="EMBL/GenBank/DDBJ databases">
        <title>Shotgun genome sequence of Phaeospirillum photometricum DSM 122.</title>
        <authorList>
            <person name="Duquesne K."/>
            <person name="Sturgis J."/>
        </authorList>
    </citation>
    <scope>NUCLEOTIDE SEQUENCE [LARGE SCALE GENOMIC DNA]</scope>
    <source>
        <strain evidence="4">DSM122</strain>
    </source>
</reference>
<dbReference type="PANTHER" id="PTHR11080:SF2">
    <property type="entry name" value="LD05707P"/>
    <property type="match status" value="1"/>
</dbReference>
<evidence type="ECO:0000313" key="4">
    <source>
        <dbReference type="Proteomes" id="UP000033220"/>
    </source>
</evidence>
<dbReference type="Gene3D" id="3.40.50.850">
    <property type="entry name" value="Isochorismatase-like"/>
    <property type="match status" value="1"/>
</dbReference>
<dbReference type="PATRIC" id="fig|1150469.3.peg.1338"/>
<dbReference type="AlphaFoldDB" id="H6SSC7"/>
<comment type="similarity">
    <text evidence="1">Belongs to the isochorismatase family.</text>
</comment>
<dbReference type="InterPro" id="IPR052347">
    <property type="entry name" value="Isochorismatase_Nicotinamidase"/>
</dbReference>
<accession>H6SSC7</accession>
<proteinExistence type="inferred from homology"/>
<evidence type="ECO:0000256" key="2">
    <source>
        <dbReference type="ARBA" id="ARBA00022801"/>
    </source>
</evidence>
<dbReference type="EMBL" id="HE663493">
    <property type="protein sequence ID" value="CCG07806.1"/>
    <property type="molecule type" value="Genomic_DNA"/>
</dbReference>
<organism evidence="3 4">
    <name type="scientific">Pararhodospirillum photometricum DSM 122</name>
    <dbReference type="NCBI Taxonomy" id="1150469"/>
    <lineage>
        <taxon>Bacteria</taxon>
        <taxon>Pseudomonadati</taxon>
        <taxon>Pseudomonadota</taxon>
        <taxon>Alphaproteobacteria</taxon>
        <taxon>Rhodospirillales</taxon>
        <taxon>Rhodospirillaceae</taxon>
        <taxon>Pararhodospirillum</taxon>
    </lineage>
</organism>
<evidence type="ECO:0000256" key="1">
    <source>
        <dbReference type="ARBA" id="ARBA00006336"/>
    </source>
</evidence>
<dbReference type="InterPro" id="IPR036380">
    <property type="entry name" value="Isochorismatase-like_sf"/>
</dbReference>
<dbReference type="SUPFAM" id="SSF52499">
    <property type="entry name" value="Isochorismatase-like hydrolases"/>
    <property type="match status" value="1"/>
</dbReference>
<evidence type="ECO:0000313" key="3">
    <source>
        <dbReference type="EMBL" id="CCG07806.1"/>
    </source>
</evidence>
<dbReference type="PANTHER" id="PTHR11080">
    <property type="entry name" value="PYRAZINAMIDASE/NICOTINAMIDASE"/>
    <property type="match status" value="1"/>
</dbReference>
<dbReference type="eggNOG" id="COG1335">
    <property type="taxonomic scope" value="Bacteria"/>
</dbReference>
<name>H6SSC7_PARPM</name>
<dbReference type="GO" id="GO:0016787">
    <property type="term" value="F:hydrolase activity"/>
    <property type="evidence" value="ECO:0007669"/>
    <property type="project" value="UniProtKB-KW"/>
</dbReference>
<dbReference type="Proteomes" id="UP000033220">
    <property type="component" value="Chromosome DSM 122"/>
</dbReference>
<keyword evidence="4" id="KW-1185">Reference proteome</keyword>